<name>A0A7K0BQX5_9ACTN</name>
<gene>
    <name evidence="1" type="ORF">ACRB68_14880</name>
</gene>
<dbReference type="Proteomes" id="UP000487268">
    <property type="component" value="Unassembled WGS sequence"/>
</dbReference>
<keyword evidence="2" id="KW-1185">Reference proteome</keyword>
<sequence length="37" mass="4262">MIFDRPHSNDSSALMMAQDEIILRPKQLPARLHRVSS</sequence>
<proteinExistence type="predicted"/>
<dbReference type="AlphaFoldDB" id="A0A7K0BQX5"/>
<evidence type="ECO:0000313" key="2">
    <source>
        <dbReference type="Proteomes" id="UP000487268"/>
    </source>
</evidence>
<accession>A0A7K0BQX5</accession>
<protein>
    <submittedName>
        <fullName evidence="1">Uncharacterized protein</fullName>
    </submittedName>
</protein>
<dbReference type="EMBL" id="WEGH01000001">
    <property type="protein sequence ID" value="MQY03446.1"/>
    <property type="molecule type" value="Genomic_DNA"/>
</dbReference>
<reference evidence="1 2" key="1">
    <citation type="submission" date="2019-10" db="EMBL/GenBank/DDBJ databases">
        <title>Actinomadura rubteroloni sp. nov. and Actinomadura macrotermitis sp. nov., isolated from the gut of fungus growing-termite Macrotermes natalensis.</title>
        <authorList>
            <person name="Benndorf R."/>
            <person name="Martin K."/>
            <person name="Kuefner M."/>
            <person name="De Beer W."/>
            <person name="Kaster A.-K."/>
            <person name="Vollmers J."/>
            <person name="Poulsen M."/>
            <person name="Beemelmanns C."/>
        </authorList>
    </citation>
    <scope>NUCLEOTIDE SEQUENCE [LARGE SCALE GENOMIC DNA]</scope>
    <source>
        <strain evidence="1 2">RB68</strain>
    </source>
</reference>
<organism evidence="1 2">
    <name type="scientific">Actinomadura macrotermitis</name>
    <dbReference type="NCBI Taxonomy" id="2585200"/>
    <lineage>
        <taxon>Bacteria</taxon>
        <taxon>Bacillati</taxon>
        <taxon>Actinomycetota</taxon>
        <taxon>Actinomycetes</taxon>
        <taxon>Streptosporangiales</taxon>
        <taxon>Thermomonosporaceae</taxon>
        <taxon>Actinomadura</taxon>
    </lineage>
</organism>
<evidence type="ECO:0000313" key="1">
    <source>
        <dbReference type="EMBL" id="MQY03446.1"/>
    </source>
</evidence>
<comment type="caution">
    <text evidence="1">The sequence shown here is derived from an EMBL/GenBank/DDBJ whole genome shotgun (WGS) entry which is preliminary data.</text>
</comment>